<protein>
    <recommendedName>
        <fullName evidence="8">Tyrosine-protein kinase</fullName>
        <ecNumber evidence="8">2.7.10.2</ecNumber>
    </recommendedName>
</protein>
<feature type="non-terminal residue" evidence="11">
    <location>
        <position position="221"/>
    </location>
</feature>
<dbReference type="Gene3D" id="3.30.505.10">
    <property type="entry name" value="SH2 domain"/>
    <property type="match status" value="1"/>
</dbReference>
<evidence type="ECO:0000256" key="4">
    <source>
        <dbReference type="ARBA" id="ARBA00022840"/>
    </source>
</evidence>
<dbReference type="AlphaFoldDB" id="A0AAV5WL09"/>
<keyword evidence="5 8" id="KW-0829">Tyrosine-protein kinase</keyword>
<dbReference type="InterPro" id="IPR011009">
    <property type="entry name" value="Kinase-like_dom_sf"/>
</dbReference>
<dbReference type="InterPro" id="IPR000980">
    <property type="entry name" value="SH2"/>
</dbReference>
<comment type="catalytic activity">
    <reaction evidence="8">
        <text>L-tyrosyl-[protein] + ATP = O-phospho-L-tyrosyl-[protein] + ADP + H(+)</text>
        <dbReference type="Rhea" id="RHEA:10596"/>
        <dbReference type="Rhea" id="RHEA-COMP:10136"/>
        <dbReference type="Rhea" id="RHEA-COMP:20101"/>
        <dbReference type="ChEBI" id="CHEBI:15378"/>
        <dbReference type="ChEBI" id="CHEBI:30616"/>
        <dbReference type="ChEBI" id="CHEBI:46858"/>
        <dbReference type="ChEBI" id="CHEBI:61978"/>
        <dbReference type="ChEBI" id="CHEBI:456216"/>
        <dbReference type="EC" id="2.7.10.2"/>
    </reaction>
</comment>
<comment type="caution">
    <text evidence="11">The sequence shown here is derived from an EMBL/GenBank/DDBJ whole genome shotgun (WGS) entry which is preliminary data.</text>
</comment>
<feature type="binding site" evidence="7">
    <location>
        <position position="172"/>
    </location>
    <ligand>
        <name>ATP</name>
        <dbReference type="ChEBI" id="CHEBI:30616"/>
    </ligand>
</feature>
<feature type="non-terminal residue" evidence="11">
    <location>
        <position position="1"/>
    </location>
</feature>
<dbReference type="PROSITE" id="PS50001">
    <property type="entry name" value="SH2"/>
    <property type="match status" value="1"/>
</dbReference>
<dbReference type="Pfam" id="PF07714">
    <property type="entry name" value="PK_Tyr_Ser-Thr"/>
    <property type="match status" value="1"/>
</dbReference>
<dbReference type="CDD" id="cd10361">
    <property type="entry name" value="SH2_Fps_family"/>
    <property type="match status" value="1"/>
</dbReference>
<feature type="domain" description="Protein kinase" evidence="10">
    <location>
        <begin position="140"/>
        <end position="221"/>
    </location>
</feature>
<evidence type="ECO:0000256" key="1">
    <source>
        <dbReference type="ARBA" id="ARBA00022679"/>
    </source>
</evidence>
<evidence type="ECO:0000256" key="5">
    <source>
        <dbReference type="ARBA" id="ARBA00023137"/>
    </source>
</evidence>
<keyword evidence="6" id="KW-0727">SH2 domain</keyword>
<dbReference type="InterPro" id="IPR035849">
    <property type="entry name" value="Fes/Fps/Fer_SH2"/>
</dbReference>
<dbReference type="InterPro" id="IPR000719">
    <property type="entry name" value="Prot_kinase_dom"/>
</dbReference>
<keyword evidence="2 7" id="KW-0547">Nucleotide-binding</keyword>
<dbReference type="GO" id="GO:0005524">
    <property type="term" value="F:ATP binding"/>
    <property type="evidence" value="ECO:0007669"/>
    <property type="project" value="UniProtKB-UniRule"/>
</dbReference>
<evidence type="ECO:0000313" key="11">
    <source>
        <dbReference type="EMBL" id="GMT31641.1"/>
    </source>
</evidence>
<dbReference type="Gene3D" id="3.30.200.20">
    <property type="entry name" value="Phosphorylase Kinase, domain 1"/>
    <property type="match status" value="1"/>
</dbReference>
<evidence type="ECO:0000259" key="10">
    <source>
        <dbReference type="PROSITE" id="PS50011"/>
    </source>
</evidence>
<dbReference type="InterPro" id="IPR050198">
    <property type="entry name" value="Non-receptor_tyrosine_kinases"/>
</dbReference>
<dbReference type="EMBL" id="BTSY01000006">
    <property type="protein sequence ID" value="GMT31641.1"/>
    <property type="molecule type" value="Genomic_DNA"/>
</dbReference>
<evidence type="ECO:0000256" key="8">
    <source>
        <dbReference type="RuleBase" id="RU362096"/>
    </source>
</evidence>
<dbReference type="PRINTS" id="PR00401">
    <property type="entry name" value="SH2DOMAIN"/>
</dbReference>
<dbReference type="PROSITE" id="PS50011">
    <property type="entry name" value="PROTEIN_KINASE_DOM"/>
    <property type="match status" value="1"/>
</dbReference>
<dbReference type="PANTHER" id="PTHR24418">
    <property type="entry name" value="TYROSINE-PROTEIN KINASE"/>
    <property type="match status" value="1"/>
</dbReference>
<sequence>TPFFHTGHDYIMTAEAAAGLDQHKYYHGLLPREDLPMLLREEGDFLIRMSEPTQPATAGRQFIISVSQIDPEKPGENEIKHFVIKKRKDGEYVIDTLKFKSIPKLVSYHLTKGISITKNFNCLIKRAVDRQPWELENDHIESTKKLGEGAFGEVHLGVLRRPNREEVKCAIKMAKAIDTLNKEQIKEFMTEARLMRHFECDFVVRLYGVAVAAEPLMIVME</sequence>
<evidence type="ECO:0000256" key="7">
    <source>
        <dbReference type="PROSITE-ProRule" id="PRU10141"/>
    </source>
</evidence>
<proteinExistence type="inferred from homology"/>
<dbReference type="SMART" id="SM00252">
    <property type="entry name" value="SH2"/>
    <property type="match status" value="1"/>
</dbReference>
<dbReference type="FunFam" id="3.30.505.10:FF:000051">
    <property type="entry name" value="Tyrosine-protein kinase"/>
    <property type="match status" value="1"/>
</dbReference>
<dbReference type="FunFam" id="3.30.200.20:FF:000518">
    <property type="entry name" value="Tyrosine-protein kinase"/>
    <property type="match status" value="1"/>
</dbReference>
<dbReference type="InterPro" id="IPR017441">
    <property type="entry name" value="Protein_kinase_ATP_BS"/>
</dbReference>
<feature type="domain" description="SH2" evidence="9">
    <location>
        <begin position="25"/>
        <end position="128"/>
    </location>
</feature>
<keyword evidence="4 7" id="KW-0067">ATP-binding</keyword>
<accession>A0AAV5WL09</accession>
<evidence type="ECO:0000256" key="2">
    <source>
        <dbReference type="ARBA" id="ARBA00022741"/>
    </source>
</evidence>
<keyword evidence="3 8" id="KW-0418">Kinase</keyword>
<keyword evidence="12" id="KW-1185">Reference proteome</keyword>
<comment type="similarity">
    <text evidence="8">Belongs to the protein kinase superfamily. Tyr protein kinase family.</text>
</comment>
<name>A0AAV5WL09_9BILA</name>
<organism evidence="11 12">
    <name type="scientific">Pristionchus fissidentatus</name>
    <dbReference type="NCBI Taxonomy" id="1538716"/>
    <lineage>
        <taxon>Eukaryota</taxon>
        <taxon>Metazoa</taxon>
        <taxon>Ecdysozoa</taxon>
        <taxon>Nematoda</taxon>
        <taxon>Chromadorea</taxon>
        <taxon>Rhabditida</taxon>
        <taxon>Rhabditina</taxon>
        <taxon>Diplogasteromorpha</taxon>
        <taxon>Diplogasteroidea</taxon>
        <taxon>Neodiplogasteridae</taxon>
        <taxon>Pristionchus</taxon>
    </lineage>
</organism>
<evidence type="ECO:0000313" key="12">
    <source>
        <dbReference type="Proteomes" id="UP001432322"/>
    </source>
</evidence>
<dbReference type="GO" id="GO:0004715">
    <property type="term" value="F:non-membrane spanning protein tyrosine kinase activity"/>
    <property type="evidence" value="ECO:0007669"/>
    <property type="project" value="UniProtKB-EC"/>
</dbReference>
<dbReference type="InterPro" id="IPR036860">
    <property type="entry name" value="SH2_dom_sf"/>
</dbReference>
<dbReference type="PROSITE" id="PS00107">
    <property type="entry name" value="PROTEIN_KINASE_ATP"/>
    <property type="match status" value="1"/>
</dbReference>
<dbReference type="SUPFAM" id="SSF55550">
    <property type="entry name" value="SH2 domain"/>
    <property type="match status" value="1"/>
</dbReference>
<dbReference type="Proteomes" id="UP001432322">
    <property type="component" value="Unassembled WGS sequence"/>
</dbReference>
<dbReference type="Pfam" id="PF00017">
    <property type="entry name" value="SH2"/>
    <property type="match status" value="1"/>
</dbReference>
<reference evidence="11" key="1">
    <citation type="submission" date="2023-10" db="EMBL/GenBank/DDBJ databases">
        <title>Genome assembly of Pristionchus species.</title>
        <authorList>
            <person name="Yoshida K."/>
            <person name="Sommer R.J."/>
        </authorList>
    </citation>
    <scope>NUCLEOTIDE SEQUENCE</scope>
    <source>
        <strain evidence="11">RS5133</strain>
    </source>
</reference>
<dbReference type="SUPFAM" id="SSF56112">
    <property type="entry name" value="Protein kinase-like (PK-like)"/>
    <property type="match status" value="1"/>
</dbReference>
<evidence type="ECO:0000259" key="9">
    <source>
        <dbReference type="PROSITE" id="PS50001"/>
    </source>
</evidence>
<dbReference type="EC" id="2.7.10.2" evidence="8"/>
<gene>
    <name evidence="11" type="ORF">PFISCL1PPCAC_22938</name>
</gene>
<evidence type="ECO:0000256" key="3">
    <source>
        <dbReference type="ARBA" id="ARBA00022777"/>
    </source>
</evidence>
<keyword evidence="1 8" id="KW-0808">Transferase</keyword>
<dbReference type="InterPro" id="IPR001245">
    <property type="entry name" value="Ser-Thr/Tyr_kinase_cat_dom"/>
</dbReference>
<evidence type="ECO:0000256" key="6">
    <source>
        <dbReference type="PROSITE-ProRule" id="PRU00191"/>
    </source>
</evidence>